<dbReference type="InterPro" id="IPR036259">
    <property type="entry name" value="MFS_trans_sf"/>
</dbReference>
<organism evidence="5 6">
    <name type="scientific">Roseibium suaedae</name>
    <dbReference type="NCBI Taxonomy" id="735517"/>
    <lineage>
        <taxon>Bacteria</taxon>
        <taxon>Pseudomonadati</taxon>
        <taxon>Pseudomonadota</taxon>
        <taxon>Alphaproteobacteria</taxon>
        <taxon>Hyphomicrobiales</taxon>
        <taxon>Stappiaceae</taxon>
        <taxon>Roseibium</taxon>
    </lineage>
</organism>
<accession>A0A1M7B1N0</accession>
<dbReference type="PROSITE" id="PS00430">
    <property type="entry name" value="TONB_DEPENDENT_REC_1"/>
    <property type="match status" value="1"/>
</dbReference>
<evidence type="ECO:0000313" key="5">
    <source>
        <dbReference type="EMBL" id="SHL48797.1"/>
    </source>
</evidence>
<keyword evidence="2" id="KW-1133">Transmembrane helix</keyword>
<feature type="transmembrane region" description="Helical" evidence="2">
    <location>
        <begin position="397"/>
        <end position="415"/>
    </location>
</feature>
<evidence type="ECO:0000256" key="2">
    <source>
        <dbReference type="SAM" id="Phobius"/>
    </source>
</evidence>
<dbReference type="STRING" id="735517.SAMN05444272_0701"/>
<name>A0A1M7B1N0_9HYPH</name>
<feature type="region of interest" description="Disordered" evidence="1">
    <location>
        <begin position="603"/>
        <end position="636"/>
    </location>
</feature>
<protein>
    <submittedName>
        <fullName evidence="5">Uncharacterized membrane protein</fullName>
    </submittedName>
</protein>
<dbReference type="SUPFAM" id="SSF103473">
    <property type="entry name" value="MFS general substrate transporter"/>
    <property type="match status" value="1"/>
</dbReference>
<dbReference type="AlphaFoldDB" id="A0A1M7B1N0"/>
<dbReference type="EMBL" id="FRBW01000001">
    <property type="protein sequence ID" value="SHL48797.1"/>
    <property type="molecule type" value="Genomic_DNA"/>
</dbReference>
<feature type="domain" description="DUF2207" evidence="3">
    <location>
        <begin position="33"/>
        <end position="221"/>
    </location>
</feature>
<feature type="domain" description="Predicted membrane protein YciQ-like C-terminal" evidence="4">
    <location>
        <begin position="446"/>
        <end position="558"/>
    </location>
</feature>
<dbReference type="Pfam" id="PF09972">
    <property type="entry name" value="DUF2207"/>
    <property type="match status" value="1"/>
</dbReference>
<reference evidence="5 6" key="1">
    <citation type="submission" date="2016-11" db="EMBL/GenBank/DDBJ databases">
        <authorList>
            <person name="Jaros S."/>
            <person name="Januszkiewicz K."/>
            <person name="Wedrychowicz H."/>
        </authorList>
    </citation>
    <scope>NUCLEOTIDE SEQUENCE [LARGE SCALE GENOMIC DNA]</scope>
    <source>
        <strain evidence="5 6">DSM 22153</strain>
    </source>
</reference>
<dbReference type="RefSeq" id="WP_073008863.1">
    <property type="nucleotide sequence ID" value="NZ_FRBW01000001.1"/>
</dbReference>
<feature type="compositionally biased region" description="Gly residues" evidence="1">
    <location>
        <begin position="622"/>
        <end position="636"/>
    </location>
</feature>
<evidence type="ECO:0000313" key="6">
    <source>
        <dbReference type="Proteomes" id="UP000186002"/>
    </source>
</evidence>
<feature type="transmembrane region" description="Helical" evidence="2">
    <location>
        <begin position="451"/>
        <end position="471"/>
    </location>
</feature>
<evidence type="ECO:0000259" key="4">
    <source>
        <dbReference type="Pfam" id="PF20990"/>
    </source>
</evidence>
<dbReference type="Proteomes" id="UP000186002">
    <property type="component" value="Unassembled WGS sequence"/>
</dbReference>
<dbReference type="InterPro" id="IPR010916">
    <property type="entry name" value="TonB_box_CS"/>
</dbReference>
<feature type="transmembrane region" description="Helical" evidence="2">
    <location>
        <begin position="477"/>
        <end position="497"/>
    </location>
</feature>
<keyword evidence="6" id="KW-1185">Reference proteome</keyword>
<keyword evidence="2" id="KW-0812">Transmembrane</keyword>
<dbReference type="InterPro" id="IPR018702">
    <property type="entry name" value="DUF2207"/>
</dbReference>
<evidence type="ECO:0000259" key="3">
    <source>
        <dbReference type="Pfam" id="PF09972"/>
    </source>
</evidence>
<feature type="domain" description="Predicted membrane protein YciQ-like C-terminal" evidence="4">
    <location>
        <begin position="280"/>
        <end position="441"/>
    </location>
</feature>
<proteinExistence type="predicted"/>
<evidence type="ECO:0000256" key="1">
    <source>
        <dbReference type="SAM" id="MobiDB-lite"/>
    </source>
</evidence>
<feature type="transmembrane region" description="Helical" evidence="2">
    <location>
        <begin position="421"/>
        <end position="439"/>
    </location>
</feature>
<dbReference type="Pfam" id="PF20990">
    <property type="entry name" value="DUF2207_C"/>
    <property type="match status" value="2"/>
</dbReference>
<feature type="compositionally biased region" description="Low complexity" evidence="1">
    <location>
        <begin position="603"/>
        <end position="621"/>
    </location>
</feature>
<keyword evidence="2" id="KW-0472">Membrane</keyword>
<feature type="transmembrane region" description="Helical" evidence="2">
    <location>
        <begin position="244"/>
        <end position="265"/>
    </location>
</feature>
<dbReference type="InterPro" id="IPR048389">
    <property type="entry name" value="YciQ-like_C"/>
</dbReference>
<gene>
    <name evidence="5" type="ORF">SAMN05444272_0701</name>
</gene>
<sequence length="636" mass="68451">MIRSSLAAFLVRAVLAPLMLLFFIQGAMAQERIVDFKSLINMDVSGLVRVEETITVIAEGQRIQRGIFRDIPTQFRGESGRLHQAGIEVLSVERDGASETFRVNRSDDGIRIYIGSPDVYLQPGRYTYTIQYETTRQIRFFETHDELYWNVTGNEWAFSIGHASAELHAPEGTDFTKWTAYTGTYGQTGKDFKVRAGAANNVLLFETTRLLGPTEGMTIVAALPAGTIEQPDFSDEAGYFLTDYSVQLVGLGGLLVAFLYYIIAWMKVGRDPKSGVIFPRFEAPAGVSPALAHFIYNKGFSSGGWIAVAAACLSLAVKGLITLQDLDSNLKLVKTGKKGAEPLPKGEAIIDAWLTDRDGKAVINKKNGTSVSSLGSDFCSAISTENKDRYFLTNWRWILPGVGVSLVTLLVLALSGAMEEYHVVFIFIVGIFTAVVSVIGRSMPDKLQRSFVIALCIALVICLLCILGSFSSDSVPLVMPVLFALSCLTLIFAILLATPTAHGRQVLDEIEGLEMYLSVAEADRMNMQGAPSMSPSHFEALLPYAVALGVEAPWSAAFEAWLKKATGSDEVSYDPHWCSDQHFSGRNFSSSLSSAVSAMSGSFSSSLPETDSSSSGFSSSGGSSGGGGGGGGGGGW</sequence>
<dbReference type="OrthoDB" id="9767603at2"/>